<protein>
    <submittedName>
        <fullName evidence="6">Ankyrin repeat protein</fullName>
    </submittedName>
</protein>
<evidence type="ECO:0000256" key="1">
    <source>
        <dbReference type="ARBA" id="ARBA00022737"/>
    </source>
</evidence>
<dbReference type="Pfam" id="PF00023">
    <property type="entry name" value="Ank"/>
    <property type="match status" value="1"/>
</dbReference>
<dbReference type="PANTHER" id="PTHR10039">
    <property type="entry name" value="AMELOGENIN"/>
    <property type="match status" value="1"/>
</dbReference>
<dbReference type="InterPro" id="IPR054471">
    <property type="entry name" value="GPIID_WHD"/>
</dbReference>
<dbReference type="AlphaFoldDB" id="A0AAD9AQT1"/>
<dbReference type="SUPFAM" id="SSF52540">
    <property type="entry name" value="P-loop containing nucleoside triphosphate hydrolases"/>
    <property type="match status" value="1"/>
</dbReference>
<evidence type="ECO:0000256" key="2">
    <source>
        <dbReference type="PROSITE-ProRule" id="PRU00023"/>
    </source>
</evidence>
<dbReference type="PROSITE" id="PS50088">
    <property type="entry name" value="ANK_REPEAT"/>
    <property type="match status" value="1"/>
</dbReference>
<dbReference type="Proteomes" id="UP001243330">
    <property type="component" value="Unassembled WGS sequence"/>
</dbReference>
<evidence type="ECO:0000313" key="6">
    <source>
        <dbReference type="EMBL" id="KAK1852786.1"/>
    </source>
</evidence>
<keyword evidence="2" id="KW-0040">ANK repeat</keyword>
<evidence type="ECO:0000259" key="3">
    <source>
        <dbReference type="Pfam" id="PF17100"/>
    </source>
</evidence>
<dbReference type="SMART" id="SM00248">
    <property type="entry name" value="ANK"/>
    <property type="match status" value="2"/>
</dbReference>
<keyword evidence="7" id="KW-1185">Reference proteome</keyword>
<proteinExistence type="predicted"/>
<sequence length="913" mass="104552">MTVGSGKHAVEVEPHFNNVAKHIITAKDLINSAARADPHASVACAGVIVILTFLIRQIEQREQLFKGLDLVSSIICRYLVMETVFRPRIQVDSVSKATARDLERDFENNLVNLCAKILEFQARALSYVQRSRPSQFFRDTFRGDTWKTLMADIKDLDGKCRAFADLVTDEKLHSFLDNQLQPSTHSEPKAHAEIVESEQLQRQRAECLRLLDICPYRDRKDINPERGVGTCEWFIDHDLFRAWMNSTRPSILWVSADPGCGKSVLAKFLVDEVLPNKIRDSVLCYFFFKEDFADQRTVPVALCSILRQLFLNRPSLLTPKRMTQFINEGKRLTESTSSLFEMLFALAGENDVHICCLIDALDECEESDRRKLISALDKFYMNPDDRQRLKVIFTSRPDMMIQRQFRRLEKSWPKIHLRGEDDEQLAKISQEIDVFARSRIQCITESIPLEPLETQFLQQEISKTKNRTYLWVKMVLDVIENVLAFTTDKAAEVLAGLPKGLDMLYEKILNRCQDIEKARNVLQIVIAAVRPLTLEEMAVALAMSTNEHLSSRIKLEPPGRFRETLRAICGLFVTIIDDKIYFIHQTAKEFLARDLADSNVPRLIRTPNESVGPFSWKHTFARAESNIVLAKACMRYLGSRMGSLAMQGLPLSKVEPDPHHVFFEYSALFWPTHVLNSGDVVEDEIKVLATALCEACCSETSDSWFSKRLLMKGYRQMPPDAPAMSSPSLDVYYMEENWIVPLKPTPLIVAVICGLELAVRTVHAKNEHIILERDERGRTALWWAARQGQTDLVRLLLSLDVSDDAQRDFRDSVIKSTACRLTPLMVASAFEHLQTVRVLLQDPRVDPHTRDWKMRTVVDHAFDHEDVVNVLFDYSSTFVGLEDDRLWDYLLKAIRRAYIRLATSLAQAMSSDF</sequence>
<dbReference type="SUPFAM" id="SSF48403">
    <property type="entry name" value="Ankyrin repeat"/>
    <property type="match status" value="1"/>
</dbReference>
<dbReference type="Pfam" id="PF24883">
    <property type="entry name" value="NPHP3_N"/>
    <property type="match status" value="1"/>
</dbReference>
<accession>A0AAD9AQT1</accession>
<dbReference type="Pfam" id="PF12796">
    <property type="entry name" value="Ank_2"/>
    <property type="match status" value="1"/>
</dbReference>
<dbReference type="Pfam" id="PF17100">
    <property type="entry name" value="NACHT_N"/>
    <property type="match status" value="1"/>
</dbReference>
<feature type="repeat" description="ANK" evidence="2">
    <location>
        <begin position="776"/>
        <end position="808"/>
    </location>
</feature>
<dbReference type="InterPro" id="IPR031359">
    <property type="entry name" value="NACHT_N"/>
</dbReference>
<dbReference type="Gene3D" id="3.40.50.300">
    <property type="entry name" value="P-loop containing nucleotide triphosphate hydrolases"/>
    <property type="match status" value="1"/>
</dbReference>
<dbReference type="PROSITE" id="PS50297">
    <property type="entry name" value="ANK_REP_REGION"/>
    <property type="match status" value="1"/>
</dbReference>
<dbReference type="Gene3D" id="1.25.40.20">
    <property type="entry name" value="Ankyrin repeat-containing domain"/>
    <property type="match status" value="1"/>
</dbReference>
<dbReference type="InterPro" id="IPR056884">
    <property type="entry name" value="NPHP3-like_N"/>
</dbReference>
<dbReference type="InterPro" id="IPR002110">
    <property type="entry name" value="Ankyrin_rpt"/>
</dbReference>
<feature type="domain" description="Nephrocystin 3-like N-terminal" evidence="5">
    <location>
        <begin position="229"/>
        <end position="396"/>
    </location>
</feature>
<feature type="domain" description="GPI inositol-deacylase winged helix" evidence="4">
    <location>
        <begin position="513"/>
        <end position="599"/>
    </location>
</feature>
<dbReference type="Pfam" id="PF22939">
    <property type="entry name" value="WHD_GPIID"/>
    <property type="match status" value="1"/>
</dbReference>
<reference evidence="6" key="1">
    <citation type="submission" date="2023-01" db="EMBL/GenBank/DDBJ databases">
        <title>Colletotrichum chrysophilum M932 genome sequence.</title>
        <authorList>
            <person name="Baroncelli R."/>
        </authorList>
    </citation>
    <scope>NUCLEOTIDE SEQUENCE</scope>
    <source>
        <strain evidence="6">M932</strain>
    </source>
</reference>
<dbReference type="InterPro" id="IPR036770">
    <property type="entry name" value="Ankyrin_rpt-contain_sf"/>
</dbReference>
<name>A0AAD9AQT1_9PEZI</name>
<gene>
    <name evidence="6" type="ORF">CCHR01_04527</name>
</gene>
<keyword evidence="1" id="KW-0677">Repeat</keyword>
<evidence type="ECO:0000259" key="4">
    <source>
        <dbReference type="Pfam" id="PF22939"/>
    </source>
</evidence>
<evidence type="ECO:0000313" key="7">
    <source>
        <dbReference type="Proteomes" id="UP001243330"/>
    </source>
</evidence>
<dbReference type="EMBL" id="JAQOWY010000067">
    <property type="protein sequence ID" value="KAK1852786.1"/>
    <property type="molecule type" value="Genomic_DNA"/>
</dbReference>
<comment type="caution">
    <text evidence="6">The sequence shown here is derived from an EMBL/GenBank/DDBJ whole genome shotgun (WGS) entry which is preliminary data.</text>
</comment>
<dbReference type="InterPro" id="IPR027417">
    <property type="entry name" value="P-loop_NTPase"/>
</dbReference>
<evidence type="ECO:0000259" key="5">
    <source>
        <dbReference type="Pfam" id="PF24883"/>
    </source>
</evidence>
<organism evidence="6 7">
    <name type="scientific">Colletotrichum chrysophilum</name>
    <dbReference type="NCBI Taxonomy" id="1836956"/>
    <lineage>
        <taxon>Eukaryota</taxon>
        <taxon>Fungi</taxon>
        <taxon>Dikarya</taxon>
        <taxon>Ascomycota</taxon>
        <taxon>Pezizomycotina</taxon>
        <taxon>Sordariomycetes</taxon>
        <taxon>Hypocreomycetidae</taxon>
        <taxon>Glomerellales</taxon>
        <taxon>Glomerellaceae</taxon>
        <taxon>Colletotrichum</taxon>
        <taxon>Colletotrichum gloeosporioides species complex</taxon>
    </lineage>
</organism>
<feature type="domain" description="NWD NACHT-NTPase N-terminal" evidence="3">
    <location>
        <begin position="10"/>
        <end position="156"/>
    </location>
</feature>